<dbReference type="Pfam" id="PF19127">
    <property type="entry name" value="Choline_bind_3"/>
    <property type="match status" value="2"/>
</dbReference>
<reference evidence="4 5" key="1">
    <citation type="submission" date="2019-04" db="EMBL/GenBank/DDBJ databases">
        <authorList>
            <person name="Schori C."/>
            <person name="Ahrens C."/>
        </authorList>
    </citation>
    <scope>NUCLEOTIDE SEQUENCE [LARGE SCALE GENOMIC DNA]</scope>
    <source>
        <strain evidence="4 5">DSM 2950</strain>
    </source>
</reference>
<dbReference type="Pfam" id="PF01473">
    <property type="entry name" value="Choline_bind_1"/>
    <property type="match status" value="1"/>
</dbReference>
<dbReference type="EMBL" id="CP039126">
    <property type="protein sequence ID" value="QMW79702.1"/>
    <property type="molecule type" value="Genomic_DNA"/>
</dbReference>
<feature type="region of interest" description="Disordered" evidence="3">
    <location>
        <begin position="52"/>
        <end position="134"/>
    </location>
</feature>
<evidence type="ECO:0008006" key="6">
    <source>
        <dbReference type="Google" id="ProtNLM"/>
    </source>
</evidence>
<dbReference type="PROSITE" id="PS51170">
    <property type="entry name" value="CW"/>
    <property type="match status" value="2"/>
</dbReference>
<feature type="compositionally biased region" description="Basic and acidic residues" evidence="3">
    <location>
        <begin position="110"/>
        <end position="119"/>
    </location>
</feature>
<proteinExistence type="predicted"/>
<dbReference type="Proteomes" id="UP000515789">
    <property type="component" value="Chromosome"/>
</dbReference>
<dbReference type="SUPFAM" id="SSF69360">
    <property type="entry name" value="Cell wall binding repeat"/>
    <property type="match status" value="1"/>
</dbReference>
<evidence type="ECO:0000313" key="4">
    <source>
        <dbReference type="EMBL" id="QMW79702.1"/>
    </source>
</evidence>
<evidence type="ECO:0000256" key="2">
    <source>
        <dbReference type="PROSITE-ProRule" id="PRU00591"/>
    </source>
</evidence>
<dbReference type="InterPro" id="IPR022118">
    <property type="entry name" value="Peptidase_C70_AvrRpt2"/>
</dbReference>
<dbReference type="Pfam" id="PF12385">
    <property type="entry name" value="Peptidase_C70"/>
    <property type="match status" value="1"/>
</dbReference>
<evidence type="ECO:0000256" key="3">
    <source>
        <dbReference type="SAM" id="MobiDB-lite"/>
    </source>
</evidence>
<evidence type="ECO:0000256" key="1">
    <source>
        <dbReference type="ARBA" id="ARBA00022737"/>
    </source>
</evidence>
<keyword evidence="1" id="KW-0677">Repeat</keyword>
<organism evidence="4 5">
    <name type="scientific">Blautia producta</name>
    <dbReference type="NCBI Taxonomy" id="33035"/>
    <lineage>
        <taxon>Bacteria</taxon>
        <taxon>Bacillati</taxon>
        <taxon>Bacillota</taxon>
        <taxon>Clostridia</taxon>
        <taxon>Lachnospirales</taxon>
        <taxon>Lachnospiraceae</taxon>
        <taxon>Blautia</taxon>
    </lineage>
</organism>
<dbReference type="Gene3D" id="3.90.70.10">
    <property type="entry name" value="Cysteine proteinases"/>
    <property type="match status" value="1"/>
</dbReference>
<dbReference type="AlphaFoldDB" id="A0A7G5MYK9"/>
<feature type="compositionally biased region" description="Basic and acidic residues" evidence="3">
    <location>
        <begin position="52"/>
        <end position="83"/>
    </location>
</feature>
<feature type="repeat" description="Cell wall-binding" evidence="2">
    <location>
        <begin position="281"/>
        <end position="300"/>
    </location>
</feature>
<sequence length="485" mass="54986">MLPYKSKREAGFMRKRIVVLCVSACMFITFLGGEMVHAATLNQIMALAQQEKNKDEKYTGTDNSEKENMSDIHEPSNSDKVETSDVIPDEYDSDKEETPEAKLEEDETELDGRNKKEESDKDEEVDYSLRESESIETNMDDKDACIAIDGEPEPYEIAEYLRATTIPGTWIQAADGRWWYKHSNGTYTKNGWEYISGKWYYFDGSGWMMTGWINLGGKWYYLKISSPDSGSMLTGWQPLGGKWYYLKENSPDMGLMLTGWQYIGGEWYYLKTTSPDSGSMLTGWLKNEGKWYYLETSGVMISNCTRTIGKAKYTFNSSGAVVTTVLSVGRKQQEKDNWCWAASSQMVGKYKNPSSSITQTQIVQHIYILNVNWGGTHTGVKKSIEYITNKSAVVKGRLGISQIDQEINDQNDPYVIYVNWKNTSTQLNGHYLVVRGLNKNTAKVNIIDPAKGCTKTDLWYDGYKMSGAVSYQSGTGYYQNSIIVD</sequence>
<accession>A0A7G5MYK9</accession>
<name>A0A7G5MYK9_9FIRM</name>
<dbReference type="Gene3D" id="2.10.270.10">
    <property type="entry name" value="Cholin Binding"/>
    <property type="match status" value="2"/>
</dbReference>
<feature type="repeat" description="Cell wall-binding" evidence="2">
    <location>
        <begin position="189"/>
        <end position="208"/>
    </location>
</feature>
<protein>
    <recommendedName>
        <fullName evidence="6">Peptidase C39-like domain-containing protein</fullName>
    </recommendedName>
</protein>
<evidence type="ECO:0000313" key="5">
    <source>
        <dbReference type="Proteomes" id="UP000515789"/>
    </source>
</evidence>
<dbReference type="InterPro" id="IPR018337">
    <property type="entry name" value="Cell_wall/Cho-bd_repeat"/>
</dbReference>
<gene>
    <name evidence="4" type="ORF">E5259_20005</name>
</gene>